<dbReference type="Gene3D" id="2.10.70.100">
    <property type="match status" value="1"/>
</dbReference>
<dbReference type="InterPro" id="IPR029063">
    <property type="entry name" value="SAM-dependent_MTases_sf"/>
</dbReference>
<dbReference type="GO" id="GO:0000155">
    <property type="term" value="F:phosphorelay sensor kinase activity"/>
    <property type="evidence" value="ECO:0007669"/>
    <property type="project" value="InterPro"/>
</dbReference>
<dbReference type="InterPro" id="IPR036890">
    <property type="entry name" value="HATPase_C_sf"/>
</dbReference>
<protein>
    <recommendedName>
        <fullName evidence="2">histidine kinase</fullName>
        <ecNumber evidence="2">2.7.13.3</ecNumber>
    </recommendedName>
</protein>
<proteinExistence type="predicted"/>
<evidence type="ECO:0000256" key="5">
    <source>
        <dbReference type="ARBA" id="ARBA00022679"/>
    </source>
</evidence>
<dbReference type="SUPFAM" id="SSF52738">
    <property type="entry name" value="Methylesterase CheB, C-terminal domain"/>
    <property type="match status" value="1"/>
</dbReference>
<feature type="active site" evidence="7">
    <location>
        <position position="43"/>
    </location>
</feature>
<dbReference type="InterPro" id="IPR029016">
    <property type="entry name" value="GAF-like_dom_sf"/>
</dbReference>
<dbReference type="NCBIfam" id="TIGR00229">
    <property type="entry name" value="sensory_box"/>
    <property type="match status" value="1"/>
</dbReference>
<dbReference type="Gene3D" id="3.40.50.2300">
    <property type="match status" value="1"/>
</dbReference>
<dbReference type="InterPro" id="IPR050903">
    <property type="entry name" value="Bact_Chemotaxis_MeTrfase"/>
</dbReference>
<dbReference type="InterPro" id="IPR003594">
    <property type="entry name" value="HATPase_dom"/>
</dbReference>
<dbReference type="InterPro" id="IPR035909">
    <property type="entry name" value="CheB_C"/>
</dbReference>
<feature type="domain" description="CheR-type methyltransferase" evidence="15">
    <location>
        <begin position="198"/>
        <end position="451"/>
    </location>
</feature>
<dbReference type="InterPro" id="IPR035965">
    <property type="entry name" value="PAS-like_dom_sf"/>
</dbReference>
<dbReference type="InterPro" id="IPR001789">
    <property type="entry name" value="Sig_transdc_resp-reg_receiver"/>
</dbReference>
<feature type="domain" description="Histidine kinase" evidence="11">
    <location>
        <begin position="1158"/>
        <end position="1373"/>
    </location>
</feature>
<dbReference type="Gene3D" id="3.30.450.20">
    <property type="entry name" value="PAS domain"/>
    <property type="match status" value="2"/>
</dbReference>
<evidence type="ECO:0000256" key="3">
    <source>
        <dbReference type="ARBA" id="ARBA00022500"/>
    </source>
</evidence>
<dbReference type="Gene3D" id="3.30.565.10">
    <property type="entry name" value="Histidine kinase-like ATPase, C-terminal domain"/>
    <property type="match status" value="1"/>
</dbReference>
<dbReference type="Pfam" id="PF02518">
    <property type="entry name" value="HATPase_c"/>
    <property type="match status" value="1"/>
</dbReference>
<dbReference type="SMART" id="SM00387">
    <property type="entry name" value="HATPase_c"/>
    <property type="match status" value="1"/>
</dbReference>
<dbReference type="GO" id="GO:0005886">
    <property type="term" value="C:plasma membrane"/>
    <property type="evidence" value="ECO:0007669"/>
    <property type="project" value="UniProtKB-ARBA"/>
</dbReference>
<dbReference type="SUPFAM" id="SSF55874">
    <property type="entry name" value="ATPase domain of HSP90 chaperone/DNA topoisomerase II/histidine kinase"/>
    <property type="match status" value="1"/>
</dbReference>
<feature type="compositionally biased region" description="Basic and acidic residues" evidence="10">
    <location>
        <begin position="670"/>
        <end position="679"/>
    </location>
</feature>
<dbReference type="Pfam" id="PF01739">
    <property type="entry name" value="CheR"/>
    <property type="match status" value="1"/>
</dbReference>
<dbReference type="eggNOG" id="COG2201">
    <property type="taxonomic scope" value="Bacteria"/>
</dbReference>
<dbReference type="Pfam" id="PF01590">
    <property type="entry name" value="GAF"/>
    <property type="match status" value="1"/>
</dbReference>
<dbReference type="PROSITE" id="PS50122">
    <property type="entry name" value="CHEB"/>
    <property type="match status" value="1"/>
</dbReference>
<dbReference type="Gene3D" id="3.40.50.180">
    <property type="entry name" value="Methylesterase CheB, C-terminal domain"/>
    <property type="match status" value="1"/>
</dbReference>
<dbReference type="eggNOG" id="COG5002">
    <property type="taxonomic scope" value="Bacteria"/>
</dbReference>
<dbReference type="PRINTS" id="PR00996">
    <property type="entry name" value="CHERMTFRASE"/>
</dbReference>
<evidence type="ECO:0000259" key="15">
    <source>
        <dbReference type="PROSITE" id="PS50123"/>
    </source>
</evidence>
<dbReference type="InterPro" id="IPR022642">
    <property type="entry name" value="CheR_C"/>
</dbReference>
<dbReference type="InterPro" id="IPR013655">
    <property type="entry name" value="PAS_fold_3"/>
</dbReference>
<comment type="caution">
    <text evidence="16">The sequence shown here is derived from an EMBL/GenBank/DDBJ whole genome shotgun (WGS) entry which is preliminary data.</text>
</comment>
<dbReference type="GO" id="GO:0006935">
    <property type="term" value="P:chemotaxis"/>
    <property type="evidence" value="ECO:0007669"/>
    <property type="project" value="UniProtKB-UniRule"/>
</dbReference>
<dbReference type="CDD" id="cd17580">
    <property type="entry name" value="REC_2_DhkD-like"/>
    <property type="match status" value="1"/>
</dbReference>
<organism evidence="16 17">
    <name type="scientific">Aliiglaciecola lipolytica E3</name>
    <dbReference type="NCBI Taxonomy" id="1127673"/>
    <lineage>
        <taxon>Bacteria</taxon>
        <taxon>Pseudomonadati</taxon>
        <taxon>Pseudomonadota</taxon>
        <taxon>Gammaproteobacteria</taxon>
        <taxon>Alteromonadales</taxon>
        <taxon>Alteromonadaceae</taxon>
        <taxon>Aliiglaciecola</taxon>
    </lineage>
</organism>
<evidence type="ECO:0000313" key="16">
    <source>
        <dbReference type="EMBL" id="GAC13237.1"/>
    </source>
</evidence>
<keyword evidence="17" id="KW-1185">Reference proteome</keyword>
<keyword evidence="5" id="KW-0808">Transferase</keyword>
<dbReference type="OrthoDB" id="9816309at2"/>
<evidence type="ECO:0000256" key="9">
    <source>
        <dbReference type="SAM" id="Coils"/>
    </source>
</evidence>
<feature type="active site" evidence="7">
    <location>
        <position position="16"/>
    </location>
</feature>
<dbReference type="GO" id="GO:0000156">
    <property type="term" value="F:phosphorelay response regulator activity"/>
    <property type="evidence" value="ECO:0007669"/>
    <property type="project" value="InterPro"/>
</dbReference>
<dbReference type="InterPro" id="IPR000673">
    <property type="entry name" value="Sig_transdc_resp-reg_Me-estase"/>
</dbReference>
<dbReference type="eggNOG" id="COG2205">
    <property type="taxonomic scope" value="Bacteria"/>
</dbReference>
<dbReference type="SUPFAM" id="SSF53335">
    <property type="entry name" value="S-adenosyl-L-methionine-dependent methyltransferases"/>
    <property type="match status" value="1"/>
</dbReference>
<dbReference type="Pfam" id="PF00512">
    <property type="entry name" value="HisKA"/>
    <property type="match status" value="1"/>
</dbReference>
<dbReference type="PROSITE" id="PS50123">
    <property type="entry name" value="CHER"/>
    <property type="match status" value="1"/>
</dbReference>
<evidence type="ECO:0000256" key="4">
    <source>
        <dbReference type="ARBA" id="ARBA00022553"/>
    </source>
</evidence>
<sequence>MSKISHPLLVVGIGASAGGLDALKQFFKTVPKDVPLAFIVVQHLDPNHKSMMVDILERHADFSFSQAQNNQIIHAGHAYLIPPNSNIEVVGHRIRIVKPQHQLGSRLAIDHLFRSMAQQYKSKAVGIVLSGSGSDGTTGLRALKAGGGLAIVQTPETAEYPSMPNSAIDAGVVDQVLNIEDMIQLLQEYANHPYHELDPKDPLDESDKTLQIVSSLLKAHENFVLDQYKETTVHRRLYRRMSLTDKQDEASYIELLRNSQTERKMLMRDLLINVTDFFRDKEAFAILESDVVSKIVSEVEEGSDIRVWVAGCSTGEEAYTVAILFKEEIEKSGKDLAIKIFATDVDDGVVAKARLGVFSVSIASELPEEYLKKYFHPKEDGYFVVNSELRDCISFATQNVYTDPPFSKLHLVCCRNLLIYLRSSVQQKVLSSFYFALLPNGYLFLGSSETIGDHKKQFTPVSHKWRIFSRIERQGQTLRSTQTPSFFNRTIKTTVGRNTQAATNNQLGKSQLALLSALKPSVLLDENHRVNYIHGEVNEFLQLPQGQAEFNFFAMLDADMCTRLRSGIFKAKKSNQQVIVNQSNYSDSVNQDKTFNRATITPIIDDSALQGSVVVTFEKVTLSDDEKNGYQLGHDDGEDQYKMFDAMEQELKDTREELQNTLEELETSTEELKASHEEALSTNEELQSSNEELEASTEELRSLNEELTTVNAQLKDKIEQLSSTHNDINNFLASTNLATVFLTNELKVKRFTPAAERLLKLGSSDINRPLEEISQQFVDQNTLNDAIQVLDSLESSEREIRVGNRWYLQRILPYQTEDRRVEGVVLTFNDINSLKVAVAGLQTSGQQHAIISKLGIEALSTDNIDNLTDRLVREVAHTLNADFAKVLKYLPNENSLLLKAGVGWDAGLVGNTRVQTGNCSQAGFALTSTEPVIVDDLATERRFTGPNLLTEHKVVSGISCVIENGEYPYGVLSIHTKTKQHFTKDDANFLRSAANILSIAIQRTSIEQKLRDNENRLRIAKDSNRLGSFEFMMQTGAVDWDDLLLEIWGLDRHEINFETFAEQIHEDDIAQVNHAIELAGRPDGNGHYQVTYRVINKKTAKVTWIEATGQVTFVDNKAHKMIGMVIDITERKNLESSLRRAVTELQNANEKKNEFLATLGHEIRNPLAAISSGLLIIDQDTSHLPKAVKMIESNVSVISSLLDDLLDLTRIEEGKIQLNKQVIDVNQLLQEIYDSFLLKFEQKQQHHTLLLPKETIVARIDKIRMQQAIVNVINNAFKFTPDLGQIKIELMRLNDECIINIRDNGMGIETAMRDKIFEPFEQINHNLYTDNAGLGIGLSLVKQFMTLHGGSVHVESNGLGAGSNFILRFPIADVSLAEKAEQKKDFHRSKVASKVELYKNLKVLVVDDNEDAAYGLSMILELKGCEVVACIDGKSAISTYNSFKPNVLILDIGLPDMTGYNLLAALKSQKLHSNLLSIALTGFGHKDAQARSIEAGFDHHMTKPAKMDDLLNIITSYAEHLTTLL</sequence>
<feature type="domain" description="Response regulatory" evidence="12">
    <location>
        <begin position="1402"/>
        <end position="1518"/>
    </location>
</feature>
<dbReference type="GO" id="GO:0008984">
    <property type="term" value="F:protein-glutamate methylesterase activity"/>
    <property type="evidence" value="ECO:0007669"/>
    <property type="project" value="InterPro"/>
</dbReference>
<feature type="domain" description="PAC" evidence="13">
    <location>
        <begin position="1088"/>
        <end position="1140"/>
    </location>
</feature>
<evidence type="ECO:0000256" key="7">
    <source>
        <dbReference type="PROSITE-ProRule" id="PRU00050"/>
    </source>
</evidence>
<dbReference type="Pfam" id="PF13596">
    <property type="entry name" value="PAS_10"/>
    <property type="match status" value="1"/>
</dbReference>
<dbReference type="eggNOG" id="COG2203">
    <property type="taxonomic scope" value="Bacteria"/>
</dbReference>
<evidence type="ECO:0000256" key="6">
    <source>
        <dbReference type="ARBA" id="ARBA00022777"/>
    </source>
</evidence>
<evidence type="ECO:0000256" key="10">
    <source>
        <dbReference type="SAM" id="MobiDB-lite"/>
    </source>
</evidence>
<evidence type="ECO:0000256" key="2">
    <source>
        <dbReference type="ARBA" id="ARBA00012438"/>
    </source>
</evidence>
<dbReference type="EMBL" id="BAEN01000015">
    <property type="protein sequence ID" value="GAC13237.1"/>
    <property type="molecule type" value="Genomic_DNA"/>
</dbReference>
<dbReference type="Pfam" id="PF08447">
    <property type="entry name" value="PAS_3"/>
    <property type="match status" value="1"/>
</dbReference>
<dbReference type="CDD" id="cd16434">
    <property type="entry name" value="CheB-CheR_fusion"/>
    <property type="match status" value="1"/>
</dbReference>
<dbReference type="STRING" id="1127673.GLIP_0591"/>
<accession>K6Y4R4</accession>
<dbReference type="SUPFAM" id="SSF55781">
    <property type="entry name" value="GAF domain-like"/>
    <property type="match status" value="1"/>
</dbReference>
<dbReference type="PROSITE" id="PS50113">
    <property type="entry name" value="PAC"/>
    <property type="match status" value="1"/>
</dbReference>
<evidence type="ECO:0000259" key="12">
    <source>
        <dbReference type="PROSITE" id="PS50110"/>
    </source>
</evidence>
<dbReference type="Pfam" id="PF01339">
    <property type="entry name" value="CheB_methylest"/>
    <property type="match status" value="1"/>
</dbReference>
<evidence type="ECO:0000259" key="13">
    <source>
        <dbReference type="PROSITE" id="PS50113"/>
    </source>
</evidence>
<dbReference type="SMART" id="SM00065">
    <property type="entry name" value="GAF"/>
    <property type="match status" value="1"/>
</dbReference>
<dbReference type="CDD" id="cd00082">
    <property type="entry name" value="HisKA"/>
    <property type="match status" value="1"/>
</dbReference>
<dbReference type="InterPro" id="IPR000700">
    <property type="entry name" value="PAS-assoc_C"/>
</dbReference>
<dbReference type="SUPFAM" id="SSF55785">
    <property type="entry name" value="PYP-like sensor domain (PAS domain)"/>
    <property type="match status" value="1"/>
</dbReference>
<dbReference type="SUPFAM" id="SSF47757">
    <property type="entry name" value="Chemotaxis receptor methyltransferase CheR, N-terminal domain"/>
    <property type="match status" value="1"/>
</dbReference>
<dbReference type="Pfam" id="PF00072">
    <property type="entry name" value="Response_reg"/>
    <property type="match status" value="1"/>
</dbReference>
<gene>
    <name evidence="16" type="ORF">GLIP_0591</name>
</gene>
<evidence type="ECO:0000313" key="17">
    <source>
        <dbReference type="Proteomes" id="UP000006334"/>
    </source>
</evidence>
<dbReference type="InterPro" id="IPR003018">
    <property type="entry name" value="GAF"/>
</dbReference>
<dbReference type="PANTHER" id="PTHR24422:SF27">
    <property type="entry name" value="PROTEIN-GLUTAMATE O-METHYLTRANSFERASE"/>
    <property type="match status" value="1"/>
</dbReference>
<dbReference type="Pfam" id="PF03705">
    <property type="entry name" value="CheR_N"/>
    <property type="match status" value="1"/>
</dbReference>
<dbReference type="FunFam" id="3.30.565.10:FF:000006">
    <property type="entry name" value="Sensor histidine kinase WalK"/>
    <property type="match status" value="1"/>
</dbReference>
<reference evidence="16 17" key="1">
    <citation type="journal article" date="2017" name="Antonie Van Leeuwenhoek">
        <title>Rhizobium rhizosphaerae sp. nov., a novel species isolated from rice rhizosphere.</title>
        <authorList>
            <person name="Zhao J.J."/>
            <person name="Zhang J."/>
            <person name="Zhang R.J."/>
            <person name="Zhang C.W."/>
            <person name="Yin H.Q."/>
            <person name="Zhang X.X."/>
        </authorList>
    </citation>
    <scope>NUCLEOTIDE SEQUENCE [LARGE SCALE GENOMIC DNA]</scope>
    <source>
        <strain evidence="16 17">E3</strain>
    </source>
</reference>
<dbReference type="InterPro" id="IPR005467">
    <property type="entry name" value="His_kinase_dom"/>
</dbReference>
<dbReference type="GO" id="GO:0008757">
    <property type="term" value="F:S-adenosylmethionine-dependent methyltransferase activity"/>
    <property type="evidence" value="ECO:0007669"/>
    <property type="project" value="InterPro"/>
</dbReference>
<dbReference type="InterPro" id="IPR000014">
    <property type="entry name" value="PAS"/>
</dbReference>
<keyword evidence="3 7" id="KW-0145">Chemotaxis</keyword>
<evidence type="ECO:0000259" key="14">
    <source>
        <dbReference type="PROSITE" id="PS50122"/>
    </source>
</evidence>
<feature type="active site" evidence="7">
    <location>
        <position position="135"/>
    </location>
</feature>
<dbReference type="PROSITE" id="PS50110">
    <property type="entry name" value="RESPONSE_REGULATORY"/>
    <property type="match status" value="1"/>
</dbReference>
<dbReference type="SMART" id="SM00448">
    <property type="entry name" value="REC"/>
    <property type="match status" value="1"/>
</dbReference>
<dbReference type="Gene3D" id="1.10.287.130">
    <property type="match status" value="1"/>
</dbReference>
<dbReference type="SMART" id="SM00388">
    <property type="entry name" value="HisKA"/>
    <property type="match status" value="1"/>
</dbReference>
<dbReference type="PROSITE" id="PS50109">
    <property type="entry name" value="HIS_KIN"/>
    <property type="match status" value="1"/>
</dbReference>
<dbReference type="InterPro" id="IPR011006">
    <property type="entry name" value="CheY-like_superfamily"/>
</dbReference>
<dbReference type="InterPro" id="IPR000780">
    <property type="entry name" value="CheR_MeTrfase"/>
</dbReference>
<evidence type="ECO:0000259" key="11">
    <source>
        <dbReference type="PROSITE" id="PS50109"/>
    </source>
</evidence>
<dbReference type="eggNOG" id="COG1352">
    <property type="taxonomic scope" value="Bacteria"/>
</dbReference>
<dbReference type="EC" id="2.7.13.3" evidence="2"/>
<dbReference type="Proteomes" id="UP000006334">
    <property type="component" value="Unassembled WGS sequence"/>
</dbReference>
<feature type="coiled-coil region" evidence="9">
    <location>
        <begin position="1131"/>
        <end position="1158"/>
    </location>
</feature>
<dbReference type="InterPro" id="IPR022641">
    <property type="entry name" value="CheR_N"/>
</dbReference>
<dbReference type="SMART" id="SM00138">
    <property type="entry name" value="MeTrc"/>
    <property type="match status" value="1"/>
</dbReference>
<feature type="domain" description="CheB-type methylesterase" evidence="14">
    <location>
        <begin position="7"/>
        <end position="193"/>
    </location>
</feature>
<evidence type="ECO:0000256" key="8">
    <source>
        <dbReference type="PROSITE-ProRule" id="PRU00169"/>
    </source>
</evidence>
<dbReference type="Gene3D" id="3.30.450.40">
    <property type="match status" value="1"/>
</dbReference>
<name>K6Y4R4_9ALTE</name>
<comment type="catalytic activity">
    <reaction evidence="1">
        <text>ATP + protein L-histidine = ADP + protein N-phospho-L-histidine.</text>
        <dbReference type="EC" id="2.7.13.3"/>
    </reaction>
</comment>
<dbReference type="SUPFAM" id="SSF47384">
    <property type="entry name" value="Homodimeric domain of signal transducing histidine kinase"/>
    <property type="match status" value="1"/>
</dbReference>
<feature type="compositionally biased region" description="Low complexity" evidence="10">
    <location>
        <begin position="680"/>
        <end position="690"/>
    </location>
</feature>
<keyword evidence="4 8" id="KW-0597">Phosphoprotein</keyword>
<dbReference type="GO" id="GO:0005737">
    <property type="term" value="C:cytoplasm"/>
    <property type="evidence" value="ECO:0007669"/>
    <property type="project" value="InterPro"/>
</dbReference>
<keyword evidence="6" id="KW-0418">Kinase</keyword>
<dbReference type="InterPro" id="IPR036097">
    <property type="entry name" value="HisK_dim/P_sf"/>
</dbReference>
<dbReference type="RefSeq" id="WP_008843057.1">
    <property type="nucleotide sequence ID" value="NZ_BAEN01000015.1"/>
</dbReference>
<feature type="region of interest" description="Disordered" evidence="10">
    <location>
        <begin position="666"/>
        <end position="697"/>
    </location>
</feature>
<dbReference type="Gene3D" id="3.40.50.150">
    <property type="entry name" value="Vaccinia Virus protein VP39"/>
    <property type="match status" value="1"/>
</dbReference>
<keyword evidence="7" id="KW-0378">Hydrolase</keyword>
<keyword evidence="9" id="KW-0175">Coiled coil</keyword>
<feature type="modified residue" description="4-aspartylphosphate" evidence="8">
    <location>
        <position position="1451"/>
    </location>
</feature>
<dbReference type="InterPro" id="IPR003661">
    <property type="entry name" value="HisK_dim/P_dom"/>
</dbReference>
<dbReference type="SUPFAM" id="SSF52172">
    <property type="entry name" value="CheY-like"/>
    <property type="match status" value="1"/>
</dbReference>
<evidence type="ECO:0000256" key="1">
    <source>
        <dbReference type="ARBA" id="ARBA00000085"/>
    </source>
</evidence>
<dbReference type="PANTHER" id="PTHR24422">
    <property type="entry name" value="CHEMOTAXIS PROTEIN METHYLTRANSFERASE"/>
    <property type="match status" value="1"/>
</dbReference>